<evidence type="ECO:0000259" key="1">
    <source>
        <dbReference type="Pfam" id="PF08450"/>
    </source>
</evidence>
<dbReference type="EMBL" id="BARS01036963">
    <property type="protein sequence ID" value="GAG20928.1"/>
    <property type="molecule type" value="Genomic_DNA"/>
</dbReference>
<name>X0W8K0_9ZZZZ</name>
<organism evidence="2">
    <name type="scientific">marine sediment metagenome</name>
    <dbReference type="NCBI Taxonomy" id="412755"/>
    <lineage>
        <taxon>unclassified sequences</taxon>
        <taxon>metagenomes</taxon>
        <taxon>ecological metagenomes</taxon>
    </lineage>
</organism>
<dbReference type="Pfam" id="PF08450">
    <property type="entry name" value="SGL"/>
    <property type="match status" value="1"/>
</dbReference>
<accession>X0W8K0</accession>
<feature type="domain" description="SMP-30/Gluconolactonase/LRE-like region" evidence="1">
    <location>
        <begin position="61"/>
        <end position="221"/>
    </location>
</feature>
<reference evidence="2" key="1">
    <citation type="journal article" date="2014" name="Front. Microbiol.">
        <title>High frequency of phylogenetically diverse reductive dehalogenase-homologous genes in deep subseafloor sedimentary metagenomes.</title>
        <authorList>
            <person name="Kawai M."/>
            <person name="Futagami T."/>
            <person name="Toyoda A."/>
            <person name="Takaki Y."/>
            <person name="Nishi S."/>
            <person name="Hori S."/>
            <person name="Arai W."/>
            <person name="Tsubouchi T."/>
            <person name="Morono Y."/>
            <person name="Uchiyama I."/>
            <person name="Ito T."/>
            <person name="Fujiyama A."/>
            <person name="Inagaki F."/>
            <person name="Takami H."/>
        </authorList>
    </citation>
    <scope>NUCLEOTIDE SEQUENCE</scope>
    <source>
        <strain evidence="2">Expedition CK06-06</strain>
    </source>
</reference>
<dbReference type="InterPro" id="IPR013658">
    <property type="entry name" value="SGL"/>
</dbReference>
<dbReference type="AlphaFoldDB" id="X0W8K0"/>
<protein>
    <recommendedName>
        <fullName evidence="1">SMP-30/Gluconolactonase/LRE-like region domain-containing protein</fullName>
    </recommendedName>
</protein>
<dbReference type="InterPro" id="IPR051262">
    <property type="entry name" value="SMP-30/CGR1_Lactonase"/>
</dbReference>
<comment type="caution">
    <text evidence="2">The sequence shown here is derived from an EMBL/GenBank/DDBJ whole genome shotgun (WGS) entry which is preliminary data.</text>
</comment>
<dbReference type="SUPFAM" id="SSF63829">
    <property type="entry name" value="Calcium-dependent phosphotriesterase"/>
    <property type="match status" value="1"/>
</dbReference>
<feature type="non-terminal residue" evidence="2">
    <location>
        <position position="238"/>
    </location>
</feature>
<sequence>MKHIGFKGMMAICMAIIFMFAFGLMSSQANAADITVLKKLSINDIVAGPVEKFVQGGNFLEGPIMDKKGNLWVVSIGSGWISKITPSGNWTDVFHSGGQPQGLEWGKDGRLYGTDRKRGVFVYDPRTKKVSDYVRYFQNENFHGPNDLIFDHEGGLYFTDPWGTSPANPRGGLYYVSPGGKEVRRLLNNLHFPNGVCLSPDDKNLYIGDCTANVVLTAPIESPGVINIGFTRVSTFLG</sequence>
<dbReference type="InterPro" id="IPR011042">
    <property type="entry name" value="6-blade_b-propeller_TolB-like"/>
</dbReference>
<dbReference type="PANTHER" id="PTHR47572:SF5">
    <property type="entry name" value="BLR2277 PROTEIN"/>
    <property type="match status" value="1"/>
</dbReference>
<dbReference type="Gene3D" id="2.120.10.30">
    <property type="entry name" value="TolB, C-terminal domain"/>
    <property type="match status" value="1"/>
</dbReference>
<proteinExistence type="predicted"/>
<evidence type="ECO:0000313" key="2">
    <source>
        <dbReference type="EMBL" id="GAG20928.1"/>
    </source>
</evidence>
<dbReference type="PANTHER" id="PTHR47572">
    <property type="entry name" value="LIPOPROTEIN-RELATED"/>
    <property type="match status" value="1"/>
</dbReference>
<gene>
    <name evidence="2" type="ORF">S01H1_56740</name>
</gene>